<gene>
    <name evidence="3" type="ORF">XD54_0931</name>
</gene>
<dbReference type="Pfam" id="PF00534">
    <property type="entry name" value="Glycos_transf_1"/>
    <property type="match status" value="1"/>
</dbReference>
<comment type="caution">
    <text evidence="3">The sequence shown here is derived from an EMBL/GenBank/DDBJ whole genome shotgun (WGS) entry which is preliminary data.</text>
</comment>
<dbReference type="GO" id="GO:0016757">
    <property type="term" value="F:glycosyltransferase activity"/>
    <property type="evidence" value="ECO:0007669"/>
    <property type="project" value="InterPro"/>
</dbReference>
<proteinExistence type="predicted"/>
<accession>A0A101EMM6</accession>
<sequence length="383" mass="44718">MKVHMLHALFLRKNERHAAVTHTLELFNALSRYTEVELFVPDHPDFRGHNAIHTTKRIDCNKLPYFIRYLLDNLVFIFSYIKYYKKHKPDLVYYRGFIPWPIILGVPFVVEINGIRSHEFKYEQKSVAFYLRFLSLISKIFERIMVRKAKLVFAVTSPIRDYLHEEHGINIKKIVVTPNGANTELFKPIKSKIEYDLGFAGNLTKWQGVEYLIEAIHYLVRRGINVTLIIIGDGILRHELEDKAETLGVKDRITFFGLAKYEEIPLLLSKARILVSYKVPLPSGYSPLKLYEYLSLGKPVIVSDVKGFEFIKKLQLGEVVRPEDSVALANSIEKLMFNPKLRKKYGLKGRKYVERNHSWLSIARRIHKYLKNTLKIKGENELI</sequence>
<name>A0A101EMM6_9EURY</name>
<dbReference type="CDD" id="cd03794">
    <property type="entry name" value="GT4_WbuB-like"/>
    <property type="match status" value="1"/>
</dbReference>
<dbReference type="Gene3D" id="3.40.50.2000">
    <property type="entry name" value="Glycogen Phosphorylase B"/>
    <property type="match status" value="2"/>
</dbReference>
<dbReference type="RefSeq" id="WP_283217549.1">
    <property type="nucleotide sequence ID" value="NZ_LGFD01000015.1"/>
</dbReference>
<evidence type="ECO:0000313" key="4">
    <source>
        <dbReference type="Proteomes" id="UP000053911"/>
    </source>
</evidence>
<protein>
    <submittedName>
        <fullName evidence="3">Glycosyltransferase</fullName>
    </submittedName>
</protein>
<evidence type="ECO:0000259" key="2">
    <source>
        <dbReference type="Pfam" id="PF13439"/>
    </source>
</evidence>
<feature type="domain" description="Glycosyltransferase subfamily 4-like N-terminal" evidence="2">
    <location>
        <begin position="20"/>
        <end position="184"/>
    </location>
</feature>
<dbReference type="PANTHER" id="PTHR12526">
    <property type="entry name" value="GLYCOSYLTRANSFERASE"/>
    <property type="match status" value="1"/>
</dbReference>
<dbReference type="AlphaFoldDB" id="A0A101EMM6"/>
<keyword evidence="3" id="KW-0808">Transferase</keyword>
<organism evidence="3 4">
    <name type="scientific">Thermococcus sibiricus</name>
    <dbReference type="NCBI Taxonomy" id="172049"/>
    <lineage>
        <taxon>Archaea</taxon>
        <taxon>Methanobacteriati</taxon>
        <taxon>Methanobacteriota</taxon>
        <taxon>Thermococci</taxon>
        <taxon>Thermococcales</taxon>
        <taxon>Thermococcaceae</taxon>
        <taxon>Thermococcus</taxon>
    </lineage>
</organism>
<evidence type="ECO:0000313" key="3">
    <source>
        <dbReference type="EMBL" id="KUK17745.1"/>
    </source>
</evidence>
<dbReference type="Pfam" id="PF13439">
    <property type="entry name" value="Glyco_transf_4"/>
    <property type="match status" value="1"/>
</dbReference>
<dbReference type="EMBL" id="LGFD01000015">
    <property type="protein sequence ID" value="KUK17745.1"/>
    <property type="molecule type" value="Genomic_DNA"/>
</dbReference>
<dbReference type="InterPro" id="IPR001296">
    <property type="entry name" value="Glyco_trans_1"/>
</dbReference>
<evidence type="ECO:0000259" key="1">
    <source>
        <dbReference type="Pfam" id="PF00534"/>
    </source>
</evidence>
<dbReference type="Proteomes" id="UP000053911">
    <property type="component" value="Unassembled WGS sequence"/>
</dbReference>
<dbReference type="InterPro" id="IPR028098">
    <property type="entry name" value="Glyco_trans_4-like_N"/>
</dbReference>
<dbReference type="SUPFAM" id="SSF53756">
    <property type="entry name" value="UDP-Glycosyltransferase/glycogen phosphorylase"/>
    <property type="match status" value="1"/>
</dbReference>
<dbReference type="PATRIC" id="fig|172049.5.peg.1796"/>
<dbReference type="PANTHER" id="PTHR12526:SF622">
    <property type="entry name" value="GLYCOSYLTRANSFERASE (GROUP I)"/>
    <property type="match status" value="1"/>
</dbReference>
<reference evidence="4" key="1">
    <citation type="journal article" date="2015" name="MBio">
        <title>Genome-Resolved Metagenomic Analysis Reveals Roles for Candidate Phyla and Other Microbial Community Members in Biogeochemical Transformations in Oil Reservoirs.</title>
        <authorList>
            <person name="Hu P."/>
            <person name="Tom L."/>
            <person name="Singh A."/>
            <person name="Thomas B.C."/>
            <person name="Baker B.J."/>
            <person name="Piceno Y.M."/>
            <person name="Andersen G.L."/>
            <person name="Banfield J.F."/>
        </authorList>
    </citation>
    <scope>NUCLEOTIDE SEQUENCE [LARGE SCALE GENOMIC DNA]</scope>
</reference>
<feature type="domain" description="Glycosyl transferase family 1" evidence="1">
    <location>
        <begin position="190"/>
        <end position="351"/>
    </location>
</feature>